<evidence type="ECO:0000313" key="3">
    <source>
        <dbReference type="EMBL" id="KAF4415840.1"/>
    </source>
</evidence>
<dbReference type="Proteomes" id="UP000605986">
    <property type="component" value="Unassembled WGS sequence"/>
</dbReference>
<dbReference type="AlphaFoldDB" id="A0A8H4JCH5"/>
<dbReference type="SUPFAM" id="SSF52540">
    <property type="entry name" value="P-loop containing nucleoside triphosphate hydrolases"/>
    <property type="match status" value="1"/>
</dbReference>
<comment type="caution">
    <text evidence="3">The sequence shown here is derived from an EMBL/GenBank/DDBJ whole genome shotgun (WGS) entry which is preliminary data.</text>
</comment>
<keyword evidence="1" id="KW-0677">Repeat</keyword>
<evidence type="ECO:0000256" key="1">
    <source>
        <dbReference type="ARBA" id="ARBA00022737"/>
    </source>
</evidence>
<name>A0A8H4JCH5_9HYPO</name>
<gene>
    <name evidence="3" type="ORF">F53441_14592</name>
</gene>
<dbReference type="Pfam" id="PF24883">
    <property type="entry name" value="NPHP3_N"/>
    <property type="match status" value="1"/>
</dbReference>
<dbReference type="InterPro" id="IPR027417">
    <property type="entry name" value="P-loop_NTPase"/>
</dbReference>
<dbReference type="PANTHER" id="PTHR10039">
    <property type="entry name" value="AMELOGENIN"/>
    <property type="match status" value="1"/>
</dbReference>
<sequence>MSGAETALLGVGILCNAMQIITFGKDALHVYRNIRDTQSPDPKLGEYLKNAKAAFIEMTKGASAASQIRPLNVDQQQIIDIGNEVYNCMDELHRGFFKFYVDPTMKRGFQGKLLTLKKSAATMWRGKELKALEENLQRHERLLHGVQSVIKQLANGHSQISDLVIEASQTRNQIINEHATTRSSVLESIEQVRHGLANLSQIDQGEKQCEQLLQGLRFPEMKSRLNQIRRNHPKTFDWIFEASDSLSSKDRLLSEWHLGQDNIGLRVASEIYNSNSLPSWLESNSRLFWISGKPASGKSLLMKFLAFNASTMNHLSAWSSNIRILTHFFWKPGQLLQKNVMGMVLSLLYQVLVGKPDLARRLWETQTDIRHKRAYSDWSLDELSTALCWALKASDNAFCLFLDGLDEATDLQDLPYPDWKDVQVVHDLLNIKNLKICASSREEAAFCTFFAEVPRLRIHQLNRNDIAHFVDDRLDVSGFLPNDRNELLRHVLRQSQGVFLWVALVTDSLNREVRSGFCQLERLRERLQQTPTDLEELFLDMWGRMGDDGKLPSSQFTASRYFNLVITAKSLDTEWKSQYPIGYSRDFICTLLVIAIALEDESLESILTPGYSIDVGNLQAKCLRVENDIQVVCRGLLETISWESRGPINCVGGKELYGCHLERIDFIHRSVYDFFMETEIGHQSLRICNLSETDRIKKVLRGYLIKFRLLCFKRWGNNEIWNIDGMNFHRNLFINTDLEGAIQIAFNHHWNGEPLQGGILEDIRSWRLSGFFRKRSEWTSPQYFNSSLNFEELEFLELLIWKIEGNEHIVPYVTKLLDNYPIALLIRSVPVVLRGLSRVHNFYYKGMETPHKIIEHILQLLVPIGEE</sequence>
<accession>A0A8H4JCH5</accession>
<dbReference type="PANTHER" id="PTHR10039:SF5">
    <property type="entry name" value="NACHT DOMAIN-CONTAINING PROTEIN"/>
    <property type="match status" value="1"/>
</dbReference>
<dbReference type="OrthoDB" id="5086500at2759"/>
<reference evidence="3" key="1">
    <citation type="submission" date="2020-01" db="EMBL/GenBank/DDBJ databases">
        <title>Identification and distribution of gene clusters putatively required for synthesis of sphingolipid metabolism inhibitors in phylogenetically diverse species of the filamentous fungus Fusarium.</title>
        <authorList>
            <person name="Kim H.-S."/>
            <person name="Busman M."/>
            <person name="Brown D.W."/>
            <person name="Divon H."/>
            <person name="Uhlig S."/>
            <person name="Proctor R.H."/>
        </authorList>
    </citation>
    <scope>NUCLEOTIDE SEQUENCE</scope>
    <source>
        <strain evidence="3">NRRL 53441</strain>
    </source>
</reference>
<evidence type="ECO:0000313" key="4">
    <source>
        <dbReference type="Proteomes" id="UP000605986"/>
    </source>
</evidence>
<organism evidence="3 4">
    <name type="scientific">Fusarium austroafricanum</name>
    <dbReference type="NCBI Taxonomy" id="2364996"/>
    <lineage>
        <taxon>Eukaryota</taxon>
        <taxon>Fungi</taxon>
        <taxon>Dikarya</taxon>
        <taxon>Ascomycota</taxon>
        <taxon>Pezizomycotina</taxon>
        <taxon>Sordariomycetes</taxon>
        <taxon>Hypocreomycetidae</taxon>
        <taxon>Hypocreales</taxon>
        <taxon>Nectriaceae</taxon>
        <taxon>Fusarium</taxon>
        <taxon>Fusarium concolor species complex</taxon>
    </lineage>
</organism>
<protein>
    <recommendedName>
        <fullName evidence="2">Nephrocystin 3-like N-terminal domain-containing protein</fullName>
    </recommendedName>
</protein>
<feature type="domain" description="Nephrocystin 3-like N-terminal" evidence="2">
    <location>
        <begin position="271"/>
        <end position="441"/>
    </location>
</feature>
<dbReference type="EMBL" id="JAADJG010001472">
    <property type="protein sequence ID" value="KAF4415840.1"/>
    <property type="molecule type" value="Genomic_DNA"/>
</dbReference>
<dbReference type="InterPro" id="IPR056884">
    <property type="entry name" value="NPHP3-like_N"/>
</dbReference>
<proteinExistence type="predicted"/>
<evidence type="ECO:0000259" key="2">
    <source>
        <dbReference type="Pfam" id="PF24883"/>
    </source>
</evidence>
<keyword evidence="4" id="KW-1185">Reference proteome</keyword>